<protein>
    <submittedName>
        <fullName evidence="2">Uncharacterized protein</fullName>
    </submittedName>
</protein>
<sequence>MRDIQIDGGPWGQPSMPSHVDAGGWNKRNNNRGGTHEG</sequence>
<dbReference type="EMBL" id="LAZR01006896">
    <property type="protein sequence ID" value="KKM88925.1"/>
    <property type="molecule type" value="Genomic_DNA"/>
</dbReference>
<feature type="region of interest" description="Disordered" evidence="1">
    <location>
        <begin position="1"/>
        <end position="38"/>
    </location>
</feature>
<reference evidence="2" key="1">
    <citation type="journal article" date="2015" name="Nature">
        <title>Complex archaea that bridge the gap between prokaryotes and eukaryotes.</title>
        <authorList>
            <person name="Spang A."/>
            <person name="Saw J.H."/>
            <person name="Jorgensen S.L."/>
            <person name="Zaremba-Niedzwiedzka K."/>
            <person name="Martijn J."/>
            <person name="Lind A.E."/>
            <person name="van Eijk R."/>
            <person name="Schleper C."/>
            <person name="Guy L."/>
            <person name="Ettema T.J."/>
        </authorList>
    </citation>
    <scope>NUCLEOTIDE SEQUENCE</scope>
</reference>
<proteinExistence type="predicted"/>
<gene>
    <name evidence="2" type="ORF">LCGC14_1253890</name>
</gene>
<evidence type="ECO:0000256" key="1">
    <source>
        <dbReference type="SAM" id="MobiDB-lite"/>
    </source>
</evidence>
<feature type="compositionally biased region" description="Low complexity" evidence="1">
    <location>
        <begin position="23"/>
        <end position="38"/>
    </location>
</feature>
<accession>A0A0F9NJB1</accession>
<evidence type="ECO:0000313" key="2">
    <source>
        <dbReference type="EMBL" id="KKM88925.1"/>
    </source>
</evidence>
<name>A0A0F9NJB1_9ZZZZ</name>
<dbReference type="AlphaFoldDB" id="A0A0F9NJB1"/>
<comment type="caution">
    <text evidence="2">The sequence shown here is derived from an EMBL/GenBank/DDBJ whole genome shotgun (WGS) entry which is preliminary data.</text>
</comment>
<organism evidence="2">
    <name type="scientific">marine sediment metagenome</name>
    <dbReference type="NCBI Taxonomy" id="412755"/>
    <lineage>
        <taxon>unclassified sequences</taxon>
        <taxon>metagenomes</taxon>
        <taxon>ecological metagenomes</taxon>
    </lineage>
</organism>